<keyword evidence="2" id="KW-0378">Hydrolase</keyword>
<sequence length="163" mass="18461">MSSPENPQLSPTSAIAAKTTLKATTEKWFEYSVRVQPHHTDYGGGVWHGTYLSWLETARVECLRSMGVDYAELVRLGCDMPVVELSLRYHRSVRLGEVAMVKTRMDEMSGVRLYWDCRIESASDQQVYVTGKITLVAVDREKGKIMRQLPPTIKDALVKLIDL</sequence>
<evidence type="ECO:0000313" key="4">
    <source>
        <dbReference type="Proteomes" id="UP000287247"/>
    </source>
</evidence>
<dbReference type="InterPro" id="IPR029069">
    <property type="entry name" value="HotDog_dom_sf"/>
</dbReference>
<dbReference type="PANTHER" id="PTHR31793">
    <property type="entry name" value="4-HYDROXYBENZOYL-COA THIOESTERASE FAMILY MEMBER"/>
    <property type="match status" value="1"/>
</dbReference>
<dbReference type="EMBL" id="BDQK01000013">
    <property type="protein sequence ID" value="GBF81256.1"/>
    <property type="molecule type" value="Genomic_DNA"/>
</dbReference>
<dbReference type="Pfam" id="PF13279">
    <property type="entry name" value="4HBT_2"/>
    <property type="match status" value="1"/>
</dbReference>
<reference evidence="4" key="1">
    <citation type="submission" date="2017-05" db="EMBL/GenBank/DDBJ databases">
        <title>Physiological properties and genetic analysis related to exopolysaccharide production of fresh-water unicellular cyanobacterium Aphanothece sacrum, Suizenji Nori, that has been cultured as a food source in Japan.</title>
        <authorList>
            <person name="Kanesaki Y."/>
            <person name="Yoshikawa S."/>
            <person name="Ohki K."/>
        </authorList>
    </citation>
    <scope>NUCLEOTIDE SEQUENCE [LARGE SCALE GENOMIC DNA]</scope>
    <source>
        <strain evidence="4">FPU1</strain>
    </source>
</reference>
<name>A0A401IJ69_APHSA</name>
<evidence type="ECO:0000313" key="3">
    <source>
        <dbReference type="EMBL" id="GBF81256.1"/>
    </source>
</evidence>
<dbReference type="SUPFAM" id="SSF54637">
    <property type="entry name" value="Thioesterase/thiol ester dehydrase-isomerase"/>
    <property type="match status" value="1"/>
</dbReference>
<evidence type="ECO:0000256" key="2">
    <source>
        <dbReference type="ARBA" id="ARBA00022801"/>
    </source>
</evidence>
<dbReference type="AlphaFoldDB" id="A0A401IJ69"/>
<organism evidence="3 4">
    <name type="scientific">Aphanothece sacrum FPU1</name>
    <dbReference type="NCBI Taxonomy" id="1920663"/>
    <lineage>
        <taxon>Bacteria</taxon>
        <taxon>Bacillati</taxon>
        <taxon>Cyanobacteriota</taxon>
        <taxon>Cyanophyceae</taxon>
        <taxon>Oscillatoriophycideae</taxon>
        <taxon>Chroococcales</taxon>
        <taxon>Aphanothecaceae</taxon>
        <taxon>Aphanothece</taxon>
    </lineage>
</organism>
<evidence type="ECO:0000256" key="1">
    <source>
        <dbReference type="ARBA" id="ARBA00005953"/>
    </source>
</evidence>
<dbReference type="InterPro" id="IPR006684">
    <property type="entry name" value="YbgC/YbaW"/>
</dbReference>
<comment type="similarity">
    <text evidence="1">Belongs to the 4-hydroxybenzoyl-CoA thioesterase family.</text>
</comment>
<proteinExistence type="inferred from homology"/>
<dbReference type="PANTHER" id="PTHR31793:SF37">
    <property type="entry name" value="ACYL-COA THIOESTER HYDROLASE YBGC"/>
    <property type="match status" value="1"/>
</dbReference>
<dbReference type="NCBIfam" id="TIGR00051">
    <property type="entry name" value="YbgC/FadM family acyl-CoA thioesterase"/>
    <property type="match status" value="1"/>
</dbReference>
<dbReference type="GO" id="GO:0047617">
    <property type="term" value="F:fatty acyl-CoA hydrolase activity"/>
    <property type="evidence" value="ECO:0007669"/>
    <property type="project" value="TreeGrafter"/>
</dbReference>
<protein>
    <submittedName>
        <fullName evidence="3">Thioesterase superfamily protein</fullName>
    </submittedName>
</protein>
<dbReference type="Gene3D" id="3.10.129.10">
    <property type="entry name" value="Hotdog Thioesterase"/>
    <property type="match status" value="1"/>
</dbReference>
<dbReference type="CDD" id="cd00586">
    <property type="entry name" value="4HBT"/>
    <property type="match status" value="1"/>
</dbReference>
<accession>A0A401IJ69</accession>
<dbReference type="RefSeq" id="WP_227873348.1">
    <property type="nucleotide sequence ID" value="NZ_BDQK01000013.1"/>
</dbReference>
<comment type="caution">
    <text evidence="3">The sequence shown here is derived from an EMBL/GenBank/DDBJ whole genome shotgun (WGS) entry which is preliminary data.</text>
</comment>
<gene>
    <name evidence="3" type="ORF">AsFPU1_2668</name>
</gene>
<keyword evidence="4" id="KW-1185">Reference proteome</keyword>
<dbReference type="Proteomes" id="UP000287247">
    <property type="component" value="Unassembled WGS sequence"/>
</dbReference>
<dbReference type="PIRSF" id="PIRSF003230">
    <property type="entry name" value="YbgC"/>
    <property type="match status" value="1"/>
</dbReference>
<dbReference type="InterPro" id="IPR050563">
    <property type="entry name" value="4-hydroxybenzoyl-CoA_TE"/>
</dbReference>